<evidence type="ECO:0000313" key="2">
    <source>
        <dbReference type="Proteomes" id="UP000254492"/>
    </source>
</evidence>
<keyword evidence="2" id="KW-1185">Reference proteome</keyword>
<comment type="caution">
    <text evidence="1">The sequence shown here is derived from an EMBL/GenBank/DDBJ whole genome shotgun (WGS) entry which is preliminary data.</text>
</comment>
<dbReference type="Proteomes" id="UP000254492">
    <property type="component" value="Unassembled WGS sequence"/>
</dbReference>
<evidence type="ECO:0000313" key="1">
    <source>
        <dbReference type="EMBL" id="RDS60195.1"/>
    </source>
</evidence>
<accession>A0ABX9I7H0</accession>
<dbReference type="EMBL" id="QRAY01000002">
    <property type="protein sequence ID" value="RDS60195.1"/>
    <property type="molecule type" value="Genomic_DNA"/>
</dbReference>
<proteinExistence type="predicted"/>
<dbReference type="RefSeq" id="WP_115470368.1">
    <property type="nucleotide sequence ID" value="NZ_BJEC01000001.1"/>
</dbReference>
<name>A0ABX9I7H0_9LACO</name>
<organism evidence="1 2">
    <name type="scientific">Weissella thailandensis</name>
    <dbReference type="NCBI Taxonomy" id="89061"/>
    <lineage>
        <taxon>Bacteria</taxon>
        <taxon>Bacillati</taxon>
        <taxon>Bacillota</taxon>
        <taxon>Bacilli</taxon>
        <taxon>Lactobacillales</taxon>
        <taxon>Lactobacillaceae</taxon>
        <taxon>Weissella</taxon>
    </lineage>
</organism>
<sequence>MQFFEPKITNLRLNGFANNPDDKTISIVGITNEENETQLKFNFHALYISPTGKYIFKMKIFNRNIEILNDEIIFEPNFNSNDEDKRLIDDYFGTGINLNAKQISFSEGPHKFVLKLCDLNGNKLDEKEIYFYVKLK</sequence>
<reference evidence="1 2" key="1">
    <citation type="submission" date="2018-07" db="EMBL/GenBank/DDBJ databases">
        <title>Genome-based reclassification of Weissella jogaejeotgali as Weissella thailandensis.</title>
        <authorList>
            <person name="Chun J."/>
            <person name="Kim B.-Y."/>
            <person name="Kwak M.-J."/>
        </authorList>
    </citation>
    <scope>NUCLEOTIDE SEQUENCE [LARGE SCALE GENOMIC DNA]</scope>
    <source>
        <strain evidence="1 2">KCTC 3751</strain>
    </source>
</reference>
<protein>
    <submittedName>
        <fullName evidence="1">Uncharacterized protein</fullName>
    </submittedName>
</protein>
<gene>
    <name evidence="1" type="ORF">DWV05_01205</name>
</gene>